<dbReference type="PRINTS" id="PR00781">
    <property type="entry name" value="LIPOSIGPTASE"/>
</dbReference>
<dbReference type="Pfam" id="PF01252">
    <property type="entry name" value="Peptidase_A8"/>
    <property type="match status" value="1"/>
</dbReference>
<keyword evidence="4 9" id="KW-0812">Transmembrane</keyword>
<dbReference type="NCBIfam" id="TIGR00077">
    <property type="entry name" value="lspA"/>
    <property type="match status" value="1"/>
</dbReference>
<comment type="caution">
    <text evidence="9">Lacks conserved residue(s) required for the propagation of feature annotation.</text>
</comment>
<gene>
    <name evidence="9 12" type="primary">lspA</name>
    <name evidence="12" type="ORF">FJY75_07265</name>
</gene>
<dbReference type="InterPro" id="IPR001872">
    <property type="entry name" value="Peptidase_A8"/>
</dbReference>
<dbReference type="GO" id="GO:0006508">
    <property type="term" value="P:proteolysis"/>
    <property type="evidence" value="ECO:0007669"/>
    <property type="project" value="UniProtKB-KW"/>
</dbReference>
<accession>A0A937XBY4</accession>
<proteinExistence type="inferred from homology"/>
<sequence length="159" mass="17135">MRRFLASAAAVLLADQASKAIARSLLDDGAIVPLLGEWLRLRLVHNPGAAFGLFHGGRWLFVVISLASMAMILYLILSRRHVFAGSLIAFGCVFGGALGNLLDRLWLSGVTDFIDMGVGPHRWPTYNVADMGVTLGVLYLGIGFLLLDSGGREARPRDA</sequence>
<protein>
    <recommendedName>
        <fullName evidence="9">Lipoprotein signal peptidase</fullName>
        <ecNumber evidence="9">3.4.23.36</ecNumber>
    </recommendedName>
    <alternativeName>
        <fullName evidence="9">Prolipoprotein signal peptidase</fullName>
    </alternativeName>
    <alternativeName>
        <fullName evidence="9">Signal peptidase II</fullName>
        <shortName evidence="9">SPase II</shortName>
    </alternativeName>
</protein>
<dbReference type="EC" id="3.4.23.36" evidence="9"/>
<comment type="caution">
    <text evidence="12">The sequence shown here is derived from an EMBL/GenBank/DDBJ whole genome shotgun (WGS) entry which is preliminary data.</text>
</comment>
<evidence type="ECO:0000256" key="5">
    <source>
        <dbReference type="ARBA" id="ARBA00022750"/>
    </source>
</evidence>
<dbReference type="PANTHER" id="PTHR33695">
    <property type="entry name" value="LIPOPROTEIN SIGNAL PEPTIDASE"/>
    <property type="match status" value="1"/>
</dbReference>
<comment type="catalytic activity">
    <reaction evidence="9 10">
        <text>Release of signal peptides from bacterial membrane prolipoproteins. Hydrolyzes -Xaa-Yaa-Zaa-|-(S,diacylglyceryl)Cys-, in which Xaa is hydrophobic (preferably Leu), and Yaa (Ala or Ser) and Zaa (Gly or Ala) have small, neutral side chains.</text>
        <dbReference type="EC" id="3.4.23.36"/>
    </reaction>
</comment>
<comment type="function">
    <text evidence="9 10">This protein specifically catalyzes the removal of signal peptides from prolipoproteins.</text>
</comment>
<keyword evidence="3 9" id="KW-0645">Protease</keyword>
<keyword evidence="5 9" id="KW-0064">Aspartyl protease</keyword>
<keyword evidence="6 9" id="KW-0378">Hydrolase</keyword>
<comment type="subcellular location">
    <subcellularLocation>
        <location evidence="9">Cell membrane</location>
        <topology evidence="9">Multi-pass membrane protein</topology>
    </subcellularLocation>
</comment>
<feature type="transmembrane region" description="Helical" evidence="9">
    <location>
        <begin position="84"/>
        <end position="106"/>
    </location>
</feature>
<evidence type="ECO:0000256" key="11">
    <source>
        <dbReference type="RuleBase" id="RU004181"/>
    </source>
</evidence>
<feature type="active site" evidence="9">
    <location>
        <position position="130"/>
    </location>
</feature>
<evidence type="ECO:0000256" key="6">
    <source>
        <dbReference type="ARBA" id="ARBA00022801"/>
    </source>
</evidence>
<evidence type="ECO:0000313" key="13">
    <source>
        <dbReference type="Proteomes" id="UP000748308"/>
    </source>
</evidence>
<dbReference type="AlphaFoldDB" id="A0A937XBY4"/>
<evidence type="ECO:0000256" key="8">
    <source>
        <dbReference type="ARBA" id="ARBA00023136"/>
    </source>
</evidence>
<reference evidence="12" key="1">
    <citation type="submission" date="2019-03" db="EMBL/GenBank/DDBJ databases">
        <title>Lake Tanganyika Metagenome-Assembled Genomes (MAGs).</title>
        <authorList>
            <person name="Tran P."/>
        </authorList>
    </citation>
    <scope>NUCLEOTIDE SEQUENCE</scope>
    <source>
        <strain evidence="12">M_DeepCast_400m_m2_100</strain>
    </source>
</reference>
<evidence type="ECO:0000313" key="12">
    <source>
        <dbReference type="EMBL" id="MBM3317636.1"/>
    </source>
</evidence>
<dbReference type="GO" id="GO:0005886">
    <property type="term" value="C:plasma membrane"/>
    <property type="evidence" value="ECO:0007669"/>
    <property type="project" value="UniProtKB-SubCell"/>
</dbReference>
<dbReference type="GO" id="GO:0004190">
    <property type="term" value="F:aspartic-type endopeptidase activity"/>
    <property type="evidence" value="ECO:0007669"/>
    <property type="project" value="UniProtKB-UniRule"/>
</dbReference>
<dbReference type="PROSITE" id="PS00855">
    <property type="entry name" value="SPASE_II"/>
    <property type="match status" value="1"/>
</dbReference>
<keyword evidence="8 9" id="KW-0472">Membrane</keyword>
<dbReference type="PANTHER" id="PTHR33695:SF1">
    <property type="entry name" value="LIPOPROTEIN SIGNAL PEPTIDASE"/>
    <property type="match status" value="1"/>
</dbReference>
<organism evidence="12 13">
    <name type="scientific">Eiseniibacteriota bacterium</name>
    <dbReference type="NCBI Taxonomy" id="2212470"/>
    <lineage>
        <taxon>Bacteria</taxon>
        <taxon>Candidatus Eiseniibacteriota</taxon>
    </lineage>
</organism>
<keyword evidence="7 9" id="KW-1133">Transmembrane helix</keyword>
<evidence type="ECO:0000256" key="1">
    <source>
        <dbReference type="ARBA" id="ARBA00006139"/>
    </source>
</evidence>
<dbReference type="Proteomes" id="UP000748308">
    <property type="component" value="Unassembled WGS sequence"/>
</dbReference>
<comment type="similarity">
    <text evidence="1 9 11">Belongs to the peptidase A8 family.</text>
</comment>
<dbReference type="EMBL" id="VGIY01000156">
    <property type="protein sequence ID" value="MBM3317636.1"/>
    <property type="molecule type" value="Genomic_DNA"/>
</dbReference>
<keyword evidence="2 9" id="KW-1003">Cell membrane</keyword>
<evidence type="ECO:0000256" key="4">
    <source>
        <dbReference type="ARBA" id="ARBA00022692"/>
    </source>
</evidence>
<feature type="active site" evidence="9">
    <location>
        <position position="112"/>
    </location>
</feature>
<evidence type="ECO:0000256" key="9">
    <source>
        <dbReference type="HAMAP-Rule" id="MF_00161"/>
    </source>
</evidence>
<comment type="pathway">
    <text evidence="9">Protein modification; lipoprotein biosynthesis (signal peptide cleavage).</text>
</comment>
<evidence type="ECO:0000256" key="2">
    <source>
        <dbReference type="ARBA" id="ARBA00022475"/>
    </source>
</evidence>
<name>A0A937XBY4_UNCEI</name>
<dbReference type="HAMAP" id="MF_00161">
    <property type="entry name" value="LspA"/>
    <property type="match status" value="1"/>
</dbReference>
<evidence type="ECO:0000256" key="10">
    <source>
        <dbReference type="RuleBase" id="RU000594"/>
    </source>
</evidence>
<evidence type="ECO:0000256" key="3">
    <source>
        <dbReference type="ARBA" id="ARBA00022670"/>
    </source>
</evidence>
<feature type="transmembrane region" description="Helical" evidence="9">
    <location>
        <begin position="59"/>
        <end position="77"/>
    </location>
</feature>
<feature type="transmembrane region" description="Helical" evidence="9">
    <location>
        <begin position="126"/>
        <end position="147"/>
    </location>
</feature>
<evidence type="ECO:0000256" key="7">
    <source>
        <dbReference type="ARBA" id="ARBA00022989"/>
    </source>
</evidence>